<feature type="region of interest" description="Disordered" evidence="1">
    <location>
        <begin position="126"/>
        <end position="172"/>
    </location>
</feature>
<sequence length="172" mass="18232">MFIALAGRAALSRRLEARVGILAATRVTAWPRSHWERNCKLRFRAGRGRRGQLRASLGGEATPAAWLGTTAPASAAWWWRLVAEGVGEAPREPSYAETFWAGFLVMGVVVVLTVVAASLAARDPSLLEGPDSVSRGDASASDQGRGASSKPPAAMGSRSGDANAEEEDDDWV</sequence>
<evidence type="ECO:0000256" key="1">
    <source>
        <dbReference type="SAM" id="MobiDB-lite"/>
    </source>
</evidence>
<reference evidence="3 4" key="1">
    <citation type="submission" date="2022-07" db="EMBL/GenBank/DDBJ databases">
        <title>Genome-wide signatures of adaptation to extreme environments.</title>
        <authorList>
            <person name="Cho C.H."/>
            <person name="Yoon H.S."/>
        </authorList>
    </citation>
    <scope>NUCLEOTIDE SEQUENCE [LARGE SCALE GENOMIC DNA]</scope>
    <source>
        <strain evidence="3 4">DBV 063 E5</strain>
    </source>
</reference>
<feature type="transmembrane region" description="Helical" evidence="2">
    <location>
        <begin position="99"/>
        <end position="121"/>
    </location>
</feature>
<dbReference type="EMBL" id="JANCYW010000013">
    <property type="protein sequence ID" value="KAK4537588.1"/>
    <property type="molecule type" value="Genomic_DNA"/>
</dbReference>
<keyword evidence="2" id="KW-0472">Membrane</keyword>
<comment type="caution">
    <text evidence="3">The sequence shown here is derived from an EMBL/GenBank/DDBJ whole genome shotgun (WGS) entry which is preliminary data.</text>
</comment>
<feature type="compositionally biased region" description="Acidic residues" evidence="1">
    <location>
        <begin position="163"/>
        <end position="172"/>
    </location>
</feature>
<evidence type="ECO:0000313" key="4">
    <source>
        <dbReference type="Proteomes" id="UP001301350"/>
    </source>
</evidence>
<name>A0AAV9J0P1_CYACA</name>
<evidence type="ECO:0000313" key="3">
    <source>
        <dbReference type="EMBL" id="KAK4537588.1"/>
    </source>
</evidence>
<dbReference type="Proteomes" id="UP001301350">
    <property type="component" value="Unassembled WGS sequence"/>
</dbReference>
<accession>A0AAV9J0P1</accession>
<keyword evidence="4" id="KW-1185">Reference proteome</keyword>
<dbReference type="AlphaFoldDB" id="A0AAV9J0P1"/>
<keyword evidence="2" id="KW-0812">Transmembrane</keyword>
<organism evidence="3 4">
    <name type="scientific">Cyanidium caldarium</name>
    <name type="common">Red alga</name>
    <dbReference type="NCBI Taxonomy" id="2771"/>
    <lineage>
        <taxon>Eukaryota</taxon>
        <taxon>Rhodophyta</taxon>
        <taxon>Bangiophyceae</taxon>
        <taxon>Cyanidiales</taxon>
        <taxon>Cyanidiaceae</taxon>
        <taxon>Cyanidium</taxon>
    </lineage>
</organism>
<gene>
    <name evidence="3" type="ORF">CDCA_CDCA13G3613</name>
</gene>
<keyword evidence="2" id="KW-1133">Transmembrane helix</keyword>
<evidence type="ECO:0000256" key="2">
    <source>
        <dbReference type="SAM" id="Phobius"/>
    </source>
</evidence>
<protein>
    <submittedName>
        <fullName evidence="3">Uncharacterized protein</fullName>
    </submittedName>
</protein>
<proteinExistence type="predicted"/>